<gene>
    <name evidence="1" type="ORF">TPHV1_180023</name>
</gene>
<evidence type="ECO:0000313" key="2">
    <source>
        <dbReference type="Proteomes" id="UP000042527"/>
    </source>
</evidence>
<sequence>MKKSTIFAYIFYTCENADGKKSHPVLSICKALGVSERGYYKWKQNRNKPKRWQLLLAEIHKIIEEDYYNEPSGFVDMQSVRRQRKRLLQMETKS</sequence>
<reference evidence="2" key="1">
    <citation type="submission" date="2015-01" db="EMBL/GenBank/DDBJ databases">
        <authorList>
            <person name="Manzoor Shahid"/>
            <person name="Zubair Saima"/>
        </authorList>
    </citation>
    <scope>NUCLEOTIDE SEQUENCE [LARGE SCALE GENOMIC DNA]</scope>
    <source>
        <strain evidence="2">V1</strain>
    </source>
</reference>
<evidence type="ECO:0000313" key="1">
    <source>
        <dbReference type="EMBL" id="CEM61358.1"/>
    </source>
</evidence>
<accession>A0A0B7GSB3</accession>
<proteinExistence type="predicted"/>
<dbReference type="Proteomes" id="UP000042527">
    <property type="component" value="Unassembled WGS sequence"/>
</dbReference>
<organism evidence="1 2">
    <name type="scientific">Treponema phagedenis</name>
    <dbReference type="NCBI Taxonomy" id="162"/>
    <lineage>
        <taxon>Bacteria</taxon>
        <taxon>Pseudomonadati</taxon>
        <taxon>Spirochaetota</taxon>
        <taxon>Spirochaetia</taxon>
        <taxon>Spirochaetales</taxon>
        <taxon>Treponemataceae</taxon>
        <taxon>Treponema</taxon>
    </lineage>
</organism>
<dbReference type="AlphaFoldDB" id="A0A0B7GSB3"/>
<evidence type="ECO:0008006" key="3">
    <source>
        <dbReference type="Google" id="ProtNLM"/>
    </source>
</evidence>
<name>A0A0B7GSB3_TREPH</name>
<protein>
    <recommendedName>
        <fullName evidence="3">IS3 family transposase</fullName>
    </recommendedName>
</protein>
<keyword evidence="2" id="KW-1185">Reference proteome</keyword>
<dbReference type="EMBL" id="CDNC01000010">
    <property type="protein sequence ID" value="CEM61358.1"/>
    <property type="molecule type" value="Genomic_DNA"/>
</dbReference>